<dbReference type="AlphaFoldDB" id="A0A2T3Z9W8"/>
<keyword evidence="3" id="KW-1185">Reference proteome</keyword>
<gene>
    <name evidence="2" type="ORF">M441DRAFT_46744</name>
</gene>
<evidence type="ECO:0000313" key="2">
    <source>
        <dbReference type="EMBL" id="PTB41609.1"/>
    </source>
</evidence>
<protein>
    <submittedName>
        <fullName evidence="2">Uncharacterized protein</fullName>
    </submittedName>
</protein>
<organism evidence="2 3">
    <name type="scientific">Trichoderma asperellum (strain ATCC 204424 / CBS 433.97 / NBRC 101777)</name>
    <dbReference type="NCBI Taxonomy" id="1042311"/>
    <lineage>
        <taxon>Eukaryota</taxon>
        <taxon>Fungi</taxon>
        <taxon>Dikarya</taxon>
        <taxon>Ascomycota</taxon>
        <taxon>Pezizomycotina</taxon>
        <taxon>Sordariomycetes</taxon>
        <taxon>Hypocreomycetidae</taxon>
        <taxon>Hypocreales</taxon>
        <taxon>Hypocreaceae</taxon>
        <taxon>Trichoderma</taxon>
    </lineage>
</organism>
<evidence type="ECO:0000256" key="1">
    <source>
        <dbReference type="SAM" id="MobiDB-lite"/>
    </source>
</evidence>
<sequence>MNSSSEENQAKYLLDVLWKDKNRPYRSRVEECSLDIALDDEGDYGENVEECNPESNLLLPALVFHGSPTPKSIPNNGTPSFAADTPRPKTPTTTSNLSPAPFLRDQSGPNSRRNHINNAVDNTGLLHNQDCNADFKLEKTLRRHIETANAHRLSAFQCCCELSFGRKDNFRSHLERKKPCDPIAPFLCSCGYQVESSNQDSVGLILKHIKACGRKRGRPKNQLPLVPLVAKLSEYVCRLQGAAVGGKRLSQCSSSSAIIGFDCSL</sequence>
<evidence type="ECO:0000313" key="3">
    <source>
        <dbReference type="Proteomes" id="UP000240493"/>
    </source>
</evidence>
<proteinExistence type="predicted"/>
<feature type="compositionally biased region" description="Polar residues" evidence="1">
    <location>
        <begin position="69"/>
        <end position="79"/>
    </location>
</feature>
<dbReference type="OrthoDB" id="4747865at2759"/>
<reference evidence="2 3" key="1">
    <citation type="submission" date="2016-07" db="EMBL/GenBank/DDBJ databases">
        <title>Multiple horizontal gene transfer events from other fungi enriched the ability of initially mycotrophic Trichoderma (Ascomycota) to feed on dead plant biomass.</title>
        <authorList>
            <consortium name="DOE Joint Genome Institute"/>
            <person name="Aerts A."/>
            <person name="Atanasova L."/>
            <person name="Chenthamara K."/>
            <person name="Zhang J."/>
            <person name="Grujic M."/>
            <person name="Henrissat B."/>
            <person name="Kuo A."/>
            <person name="Salamov A."/>
            <person name="Lipzen A."/>
            <person name="Labutti K."/>
            <person name="Barry K."/>
            <person name="Miao Y."/>
            <person name="Rahimi M.J."/>
            <person name="Shen Q."/>
            <person name="Grigoriev I.V."/>
            <person name="Kubicek C.P."/>
            <person name="Druzhinina I.S."/>
        </authorList>
    </citation>
    <scope>NUCLEOTIDE SEQUENCE [LARGE SCALE GENOMIC DNA]</scope>
    <source>
        <strain evidence="2 3">CBS 433.97</strain>
    </source>
</reference>
<dbReference type="EMBL" id="KZ679261">
    <property type="protein sequence ID" value="PTB41609.1"/>
    <property type="molecule type" value="Genomic_DNA"/>
</dbReference>
<dbReference type="Proteomes" id="UP000240493">
    <property type="component" value="Unassembled WGS sequence"/>
</dbReference>
<feature type="region of interest" description="Disordered" evidence="1">
    <location>
        <begin position="69"/>
        <end position="112"/>
    </location>
</feature>
<accession>A0A2T3Z9W8</accession>
<name>A0A2T3Z9W8_TRIA4</name>